<dbReference type="OrthoDB" id="2749557at2759"/>
<accession>A0A1B7N7Q8</accession>
<organism evidence="1 2">
    <name type="scientific">Rhizopogon vinicolor AM-OR11-026</name>
    <dbReference type="NCBI Taxonomy" id="1314800"/>
    <lineage>
        <taxon>Eukaryota</taxon>
        <taxon>Fungi</taxon>
        <taxon>Dikarya</taxon>
        <taxon>Basidiomycota</taxon>
        <taxon>Agaricomycotina</taxon>
        <taxon>Agaricomycetes</taxon>
        <taxon>Agaricomycetidae</taxon>
        <taxon>Boletales</taxon>
        <taxon>Suillineae</taxon>
        <taxon>Rhizopogonaceae</taxon>
        <taxon>Rhizopogon</taxon>
    </lineage>
</organism>
<reference evidence="1 2" key="1">
    <citation type="submission" date="2016-06" db="EMBL/GenBank/DDBJ databases">
        <title>Comparative genomics of the ectomycorrhizal sister species Rhizopogon vinicolor and Rhizopogon vesiculosus (Basidiomycota: Boletales) reveals a divergence of the mating type B locus.</title>
        <authorList>
            <consortium name="DOE Joint Genome Institute"/>
            <person name="Mujic A.B."/>
            <person name="Kuo A."/>
            <person name="Tritt A."/>
            <person name="Lipzen A."/>
            <person name="Chen C."/>
            <person name="Johnson J."/>
            <person name="Sharma A."/>
            <person name="Barry K."/>
            <person name="Grigoriev I.V."/>
            <person name="Spatafora J.W."/>
        </authorList>
    </citation>
    <scope>NUCLEOTIDE SEQUENCE [LARGE SCALE GENOMIC DNA]</scope>
    <source>
        <strain evidence="1 2">AM-OR11-026</strain>
    </source>
</reference>
<proteinExistence type="predicted"/>
<evidence type="ECO:0000313" key="2">
    <source>
        <dbReference type="Proteomes" id="UP000092154"/>
    </source>
</evidence>
<protein>
    <recommendedName>
        <fullName evidence="3">F-box domain-containing protein</fullName>
    </recommendedName>
</protein>
<dbReference type="AlphaFoldDB" id="A0A1B7N7Q8"/>
<keyword evidence="2" id="KW-1185">Reference proteome</keyword>
<evidence type="ECO:0000313" key="1">
    <source>
        <dbReference type="EMBL" id="OAX40890.1"/>
    </source>
</evidence>
<dbReference type="EMBL" id="KV448197">
    <property type="protein sequence ID" value="OAX40890.1"/>
    <property type="molecule type" value="Genomic_DNA"/>
</dbReference>
<gene>
    <name evidence="1" type="ORF">K503DRAFT_568633</name>
</gene>
<evidence type="ECO:0008006" key="3">
    <source>
        <dbReference type="Google" id="ProtNLM"/>
    </source>
</evidence>
<dbReference type="Proteomes" id="UP000092154">
    <property type="component" value="Unassembled WGS sequence"/>
</dbReference>
<name>A0A1B7N7Q8_9AGAM</name>
<dbReference type="InParanoid" id="A0A1B7N7Q8"/>
<sequence>MISADMFCELLRLPSKLFCSRKRKAQLQEYKSALPYELVEKILVDAWCSISHSCTRWRFFGVISILSKVWRDVLYDVVLRYAFVESKPDFIMYERLLSRHDPRARYISIVLDAVDKQFRVDEIAKHVPEAQFMCLAIITDRRDYFGTILQSLLAKTESLTHLRICWPPLRNSFACPFSGVVVWSVTHLHIARHPSASLGSILASFPNVTHLRLGTPCFLKNLVPYMSTVRVLILDAPPRYSVYTALPTLIFPSSVPLWNILDALEHGLLKSTDNNPRQIIMNAGRSDTDRLAISDIALSCQNHGVAFKCRRIHPSCWHPSHLESGRWNHDAWS</sequence>